<dbReference type="OrthoDB" id="417697at2759"/>
<dbReference type="EMBL" id="JAENGZ010002792">
    <property type="protein sequence ID" value="KAG6942845.1"/>
    <property type="molecule type" value="Genomic_DNA"/>
</dbReference>
<gene>
    <name evidence="1" type="ORF">JG687_00018826</name>
</gene>
<organism evidence="1 2">
    <name type="scientific">Phytophthora cactorum</name>
    <dbReference type="NCBI Taxonomy" id="29920"/>
    <lineage>
        <taxon>Eukaryota</taxon>
        <taxon>Sar</taxon>
        <taxon>Stramenopiles</taxon>
        <taxon>Oomycota</taxon>
        <taxon>Peronosporomycetes</taxon>
        <taxon>Peronosporales</taxon>
        <taxon>Peronosporaceae</taxon>
        <taxon>Phytophthora</taxon>
    </lineage>
</organism>
<dbReference type="Proteomes" id="UP000688947">
    <property type="component" value="Unassembled WGS sequence"/>
</dbReference>
<proteinExistence type="predicted"/>
<sequence>MNTQPVGALEHWPVRSTDAMRRHRRPGAIYDLERGLDYVCGGEHVDCSEIDTKFLTLETRVDWAFDKFW</sequence>
<dbReference type="AlphaFoldDB" id="A0A8T1TLS0"/>
<dbReference type="VEuPathDB" id="FungiDB:PC110_g13200"/>
<name>A0A8T1TLS0_9STRA</name>
<accession>A0A8T1TLS0</accession>
<evidence type="ECO:0000313" key="2">
    <source>
        <dbReference type="Proteomes" id="UP000688947"/>
    </source>
</evidence>
<evidence type="ECO:0000313" key="1">
    <source>
        <dbReference type="EMBL" id="KAG6942845.1"/>
    </source>
</evidence>
<protein>
    <submittedName>
        <fullName evidence="1">Uncharacterized protein</fullName>
    </submittedName>
</protein>
<reference evidence="1" key="1">
    <citation type="submission" date="2021-01" db="EMBL/GenBank/DDBJ databases">
        <title>Phytophthora aleatoria, a newly-described species from Pinus radiata is distinct from Phytophthora cactorum isolates based on comparative genomics.</title>
        <authorList>
            <person name="Mcdougal R."/>
            <person name="Panda P."/>
            <person name="Williams N."/>
            <person name="Studholme D.J."/>
        </authorList>
    </citation>
    <scope>NUCLEOTIDE SEQUENCE</scope>
    <source>
        <strain evidence="1">NZFS 3830</strain>
    </source>
</reference>
<comment type="caution">
    <text evidence="1">The sequence shown here is derived from an EMBL/GenBank/DDBJ whole genome shotgun (WGS) entry which is preliminary data.</text>
</comment>